<feature type="transmembrane region" description="Helical" evidence="3">
    <location>
        <begin position="6"/>
        <end position="25"/>
    </location>
</feature>
<evidence type="ECO:0000256" key="2">
    <source>
        <dbReference type="ARBA" id="ARBA00022679"/>
    </source>
</evidence>
<proteinExistence type="inferred from homology"/>
<evidence type="ECO:0000313" key="4">
    <source>
        <dbReference type="EMBL" id="CAF1158614.1"/>
    </source>
</evidence>
<dbReference type="Gene3D" id="3.90.550.10">
    <property type="entry name" value="Spore Coat Polysaccharide Biosynthesis Protein SpsA, Chain A"/>
    <property type="match status" value="1"/>
</dbReference>
<gene>
    <name evidence="4" type="ORF">XAT740_LOCUS21356</name>
</gene>
<dbReference type="PANTHER" id="PTHR31121">
    <property type="entry name" value="ALPHA-1,2 MANNOSYLTRANSFERASE KTR1"/>
    <property type="match status" value="1"/>
</dbReference>
<keyword evidence="3" id="KW-0472">Membrane</keyword>
<evidence type="ECO:0000256" key="1">
    <source>
        <dbReference type="ARBA" id="ARBA00007677"/>
    </source>
</evidence>
<sequence length="330" mass="39446">MTINVLSNKGIIGLITLSVFIYYIIYTTDYSLAQMYNYPDARGVIVTLIRSNNRSILLTINMIHSVMRFHSVRPNTSYPFLIFHDRNFTSQMKQHILSCTTKYYNQINISFLLINFTTSVRPAKTSQLDKSMSYRLMCRFWTYDVFYHPAVRDGGYEYLMRMDDDSYFADKTKEDLFVYMKRKNLDYGYRALYSEPIEPLKRLLRQLFGKKPIIINCIYNNFFLIRLKWYYESELVQNLINALVEGDYILREYIGDGCAHGIMLKVDEQVKSKRLTFLAYGHNYHLMRSRENSWRFKVVEHFYEEMENSCHQLTIIDRSQERLKRMNIST</sequence>
<evidence type="ECO:0000313" key="5">
    <source>
        <dbReference type="Proteomes" id="UP000663828"/>
    </source>
</evidence>
<dbReference type="Proteomes" id="UP000663828">
    <property type="component" value="Unassembled WGS sequence"/>
</dbReference>
<accession>A0A814TDH1</accession>
<protein>
    <submittedName>
        <fullName evidence="4">Uncharacterized protein</fullName>
    </submittedName>
</protein>
<dbReference type="SUPFAM" id="SSF53448">
    <property type="entry name" value="Nucleotide-diphospho-sugar transferases"/>
    <property type="match status" value="1"/>
</dbReference>
<keyword evidence="5" id="KW-1185">Reference proteome</keyword>
<dbReference type="InterPro" id="IPR029044">
    <property type="entry name" value="Nucleotide-diphossugar_trans"/>
</dbReference>
<organism evidence="4 5">
    <name type="scientific">Adineta ricciae</name>
    <name type="common">Rotifer</name>
    <dbReference type="NCBI Taxonomy" id="249248"/>
    <lineage>
        <taxon>Eukaryota</taxon>
        <taxon>Metazoa</taxon>
        <taxon>Spiralia</taxon>
        <taxon>Gnathifera</taxon>
        <taxon>Rotifera</taxon>
        <taxon>Eurotatoria</taxon>
        <taxon>Bdelloidea</taxon>
        <taxon>Adinetida</taxon>
        <taxon>Adinetidae</taxon>
        <taxon>Adineta</taxon>
    </lineage>
</organism>
<keyword evidence="3" id="KW-1133">Transmembrane helix</keyword>
<dbReference type="Pfam" id="PF01793">
    <property type="entry name" value="Glyco_transf_15"/>
    <property type="match status" value="1"/>
</dbReference>
<reference evidence="4" key="1">
    <citation type="submission" date="2021-02" db="EMBL/GenBank/DDBJ databases">
        <authorList>
            <person name="Nowell W R."/>
        </authorList>
    </citation>
    <scope>NUCLEOTIDE SEQUENCE</scope>
</reference>
<dbReference type="GO" id="GO:0000026">
    <property type="term" value="F:alpha-1,2-mannosyltransferase activity"/>
    <property type="evidence" value="ECO:0007669"/>
    <property type="project" value="TreeGrafter"/>
</dbReference>
<keyword evidence="3" id="KW-0812">Transmembrane</keyword>
<dbReference type="GO" id="GO:0016020">
    <property type="term" value="C:membrane"/>
    <property type="evidence" value="ECO:0007669"/>
    <property type="project" value="InterPro"/>
</dbReference>
<dbReference type="GO" id="GO:0006487">
    <property type="term" value="P:protein N-linked glycosylation"/>
    <property type="evidence" value="ECO:0007669"/>
    <property type="project" value="TreeGrafter"/>
</dbReference>
<dbReference type="AlphaFoldDB" id="A0A814TDH1"/>
<comment type="similarity">
    <text evidence="1">Belongs to the glycosyltransferase 15 family.</text>
</comment>
<evidence type="ECO:0000256" key="3">
    <source>
        <dbReference type="SAM" id="Phobius"/>
    </source>
</evidence>
<dbReference type="GO" id="GO:0000032">
    <property type="term" value="P:cell wall mannoprotein biosynthetic process"/>
    <property type="evidence" value="ECO:0007669"/>
    <property type="project" value="TreeGrafter"/>
</dbReference>
<name>A0A814TDH1_ADIRI</name>
<keyword evidence="2" id="KW-0808">Transferase</keyword>
<comment type="caution">
    <text evidence="4">The sequence shown here is derived from an EMBL/GenBank/DDBJ whole genome shotgun (WGS) entry which is preliminary data.</text>
</comment>
<dbReference type="GO" id="GO:0005794">
    <property type="term" value="C:Golgi apparatus"/>
    <property type="evidence" value="ECO:0007669"/>
    <property type="project" value="TreeGrafter"/>
</dbReference>
<dbReference type="InterPro" id="IPR002685">
    <property type="entry name" value="Glyco_trans_15"/>
</dbReference>
<dbReference type="PANTHER" id="PTHR31121:SF6">
    <property type="entry name" value="ALPHA-1,2 MANNOSYLTRANSFERASE KTR1"/>
    <property type="match status" value="1"/>
</dbReference>
<dbReference type="EMBL" id="CAJNOR010001530">
    <property type="protein sequence ID" value="CAF1158614.1"/>
    <property type="molecule type" value="Genomic_DNA"/>
</dbReference>